<gene>
    <name evidence="1" type="ORF">EZS28_015664</name>
</gene>
<dbReference type="EMBL" id="SNRW01003841">
    <property type="protein sequence ID" value="KAA6388809.1"/>
    <property type="molecule type" value="Genomic_DNA"/>
</dbReference>
<reference evidence="1 2" key="1">
    <citation type="submission" date="2019-03" db="EMBL/GenBank/DDBJ databases">
        <title>Single cell metagenomics reveals metabolic interactions within the superorganism composed of flagellate Streblomastix strix and complex community of Bacteroidetes bacteria on its surface.</title>
        <authorList>
            <person name="Treitli S.C."/>
            <person name="Kolisko M."/>
            <person name="Husnik F."/>
            <person name="Keeling P."/>
            <person name="Hampl V."/>
        </authorList>
    </citation>
    <scope>NUCLEOTIDE SEQUENCE [LARGE SCALE GENOMIC DNA]</scope>
    <source>
        <strain evidence="1">ST1C</strain>
    </source>
</reference>
<accession>A0A5J4W2Q6</accession>
<evidence type="ECO:0000313" key="2">
    <source>
        <dbReference type="Proteomes" id="UP000324800"/>
    </source>
</evidence>
<protein>
    <submittedName>
        <fullName evidence="1">Uncharacterized protein</fullName>
    </submittedName>
</protein>
<dbReference type="Proteomes" id="UP000324800">
    <property type="component" value="Unassembled WGS sequence"/>
</dbReference>
<proteinExistence type="predicted"/>
<evidence type="ECO:0000313" key="1">
    <source>
        <dbReference type="EMBL" id="KAA6388809.1"/>
    </source>
</evidence>
<organism evidence="1 2">
    <name type="scientific">Streblomastix strix</name>
    <dbReference type="NCBI Taxonomy" id="222440"/>
    <lineage>
        <taxon>Eukaryota</taxon>
        <taxon>Metamonada</taxon>
        <taxon>Preaxostyla</taxon>
        <taxon>Oxymonadida</taxon>
        <taxon>Streblomastigidae</taxon>
        <taxon>Streblomastix</taxon>
    </lineage>
</organism>
<comment type="caution">
    <text evidence="1">The sequence shown here is derived from an EMBL/GenBank/DDBJ whole genome shotgun (WGS) entry which is preliminary data.</text>
</comment>
<dbReference type="AlphaFoldDB" id="A0A5J4W2Q6"/>
<name>A0A5J4W2Q6_9EUKA</name>
<sequence>MEKDVEQSQPQFDIQNFTITLQDTVDTLELWLIESDLRENGVQSSLGILRLIKQSCYMCYMEKPKSTLLAEAIDCSPPLVAKIWNGPQYQKKEIKETRLLTPSQEEASRGKMLGIIGTSVSQIATMRLLERLKLIKEKKRE</sequence>